<evidence type="ECO:0000256" key="3">
    <source>
        <dbReference type="ARBA" id="ARBA00022980"/>
    </source>
</evidence>
<keyword evidence="4 7" id="KW-0496">Mitochondrion</keyword>
<dbReference type="InterPro" id="IPR007980">
    <property type="entry name" value="Ribosomal_uS3m_fun"/>
</dbReference>
<evidence type="ECO:0000256" key="5">
    <source>
        <dbReference type="ARBA" id="ARBA00023274"/>
    </source>
</evidence>
<evidence type="ECO:0000256" key="6">
    <source>
        <dbReference type="ARBA" id="ARBA00035157"/>
    </source>
</evidence>
<reference evidence="7" key="1">
    <citation type="journal article" date="2019" name="Genome Biol. Evol.">
        <title>Evidence of extensive intraspecific noncoding reshuffling in a 169-kb mitochondrial genome of a basidiomycetous fungus.</title>
        <authorList>
            <person name="Lee H.H."/>
            <person name="Ke H.M."/>
            <person name="Lin C.I."/>
            <person name="Lee T.J."/>
            <person name="Chung C.L."/>
            <person name="Tsai I.J."/>
        </authorList>
    </citation>
    <scope>NUCLEOTIDE SEQUENCE</scope>
    <source>
        <strain evidence="7">BCRC 35384</strain>
    </source>
</reference>
<organism evidence="7">
    <name type="scientific">Porodaedalea pini</name>
    <dbReference type="NCBI Taxonomy" id="108901"/>
    <lineage>
        <taxon>Eukaryota</taxon>
        <taxon>Fungi</taxon>
        <taxon>Dikarya</taxon>
        <taxon>Basidiomycota</taxon>
        <taxon>Agaricomycotina</taxon>
        <taxon>Agaricomycetes</taxon>
        <taxon>Hymenochaetales</taxon>
        <taxon>Hymenochaetaceae</taxon>
        <taxon>Porodaedalea</taxon>
    </lineage>
</organism>
<evidence type="ECO:0000313" key="7">
    <source>
        <dbReference type="EMBL" id="QEG56953.1"/>
    </source>
</evidence>
<geneLocation type="mitochondrion" evidence="7"/>
<dbReference type="GO" id="GO:1990904">
    <property type="term" value="C:ribonucleoprotein complex"/>
    <property type="evidence" value="ECO:0007669"/>
    <property type="project" value="UniProtKB-KW"/>
</dbReference>
<name>A0A5B9RC29_9AGAM</name>
<evidence type="ECO:0000256" key="4">
    <source>
        <dbReference type="ARBA" id="ARBA00023128"/>
    </source>
</evidence>
<keyword evidence="3 7" id="KW-0689">Ribosomal protein</keyword>
<dbReference type="Pfam" id="PF05316">
    <property type="entry name" value="VAR1"/>
    <property type="match status" value="1"/>
</dbReference>
<accession>A0A5B9RC29</accession>
<dbReference type="GO" id="GO:0006412">
    <property type="term" value="P:translation"/>
    <property type="evidence" value="ECO:0007669"/>
    <property type="project" value="InterPro"/>
</dbReference>
<dbReference type="EMBL" id="MK623257">
    <property type="protein sequence ID" value="QEG56953.1"/>
    <property type="molecule type" value="Genomic_DNA"/>
</dbReference>
<dbReference type="GO" id="GO:0005739">
    <property type="term" value="C:mitochondrion"/>
    <property type="evidence" value="ECO:0007669"/>
    <property type="project" value="UniProtKB-SubCell"/>
</dbReference>
<reference evidence="7" key="2">
    <citation type="submission" date="2019-03" db="EMBL/GenBank/DDBJ databases">
        <authorList>
            <person name="Lee H.-H."/>
            <person name="Tsai I.J."/>
        </authorList>
    </citation>
    <scope>NUCLEOTIDE SEQUENCE</scope>
    <source>
        <strain evidence="7">BCRC 35384</strain>
    </source>
</reference>
<evidence type="ECO:0000256" key="2">
    <source>
        <dbReference type="ARBA" id="ARBA00010761"/>
    </source>
</evidence>
<comment type="subcellular location">
    <subcellularLocation>
        <location evidence="1">Mitochondrion</location>
    </subcellularLocation>
</comment>
<dbReference type="GO" id="GO:0003735">
    <property type="term" value="F:structural constituent of ribosome"/>
    <property type="evidence" value="ECO:0007669"/>
    <property type="project" value="InterPro"/>
</dbReference>
<dbReference type="GO" id="GO:0005840">
    <property type="term" value="C:ribosome"/>
    <property type="evidence" value="ECO:0007669"/>
    <property type="project" value="UniProtKB-KW"/>
</dbReference>
<comment type="similarity">
    <text evidence="2">Belongs to the universal ribosomal protein uS3 family.</text>
</comment>
<gene>
    <name evidence="7" type="ORF">PPIT_000006</name>
</gene>
<protein>
    <recommendedName>
        <fullName evidence="6">Small ribosomal subunit protein uS3m</fullName>
    </recommendedName>
</protein>
<evidence type="ECO:0000256" key="1">
    <source>
        <dbReference type="ARBA" id="ARBA00004173"/>
    </source>
</evidence>
<proteinExistence type="inferred from homology"/>
<keyword evidence="5" id="KW-0687">Ribonucleoprotein</keyword>
<sequence length="484" mass="55106">MNTNNKNTLSNNPKSITTNFNSVIYSSDINNKARFVSYITGFRGGNAQKLFTKIENLKLQPSDQVYPSLTTDVLANYIKGKKLTKLEFKNNVESNLFEDILIFSDLLTGKVLKPSGSGAKDLNAMAPVITDGASQISEEVKHQFKNAPSPKGGRSGLFMSLNSFKDYFNYLSNAISTFTLAEGKGKLNYPTPLIKDNNKINSYKIRHYLNLLTKFDFKLSTSNYDYFQFKKSNKYLFAMEKAADLLRLAFLTKGCLISKPIFNIVYSHNGLENEFNLSESKDTNSNKAKIIIHLFYYIKTKGLLNKASPSGKLSSTFKGTSYRGQGKDNFLTSIYDANFLFLSDYLTKLFNTEIEFELVRLYQPYQDSNILVQFLNNQSYNKKFIKLVSRLFRKINIYKKNKFNIPNTTLLNEAVSFPSGVSGVNIKLAGRPINERIIPRLTVKRAQRGNFNRLNAKVIEKSMFTDKSRKGAFNFTVRLSHIFR</sequence>
<dbReference type="AlphaFoldDB" id="A0A5B9RC29"/>